<sequence length="125" mass="13214">MNDVQLKQPVLRVRALTEAVGLSGRVQVGWLMGQVDAAGTLVAERLTGGWVATRAINALQFAAPVWPGEVVSLYVGKLRQGETSITLKISVETERAGGVAVTVTEIIATFVAIDGDGRSRKIAVD</sequence>
<proteinExistence type="predicted"/>
<dbReference type="RefSeq" id="WP_230370968.1">
    <property type="nucleotide sequence ID" value="NZ_WLYX01000001.1"/>
</dbReference>
<evidence type="ECO:0000256" key="1">
    <source>
        <dbReference type="PROSITE-ProRule" id="PRU01106"/>
    </source>
</evidence>
<dbReference type="InterPro" id="IPR033120">
    <property type="entry name" value="HOTDOG_ACOT"/>
</dbReference>
<keyword evidence="1" id="KW-0378">Hydrolase</keyword>
<dbReference type="InterPro" id="IPR029069">
    <property type="entry name" value="HotDog_dom_sf"/>
</dbReference>
<gene>
    <name evidence="3" type="ORF">GKE73_14900</name>
</gene>
<dbReference type="SUPFAM" id="SSF54637">
    <property type="entry name" value="Thioesterase/thiol ester dehydrase-isomerase"/>
    <property type="match status" value="1"/>
</dbReference>
<organism evidence="3 4">
    <name type="scientific">Paludibacterium denitrificans</name>
    <dbReference type="NCBI Taxonomy" id="2675226"/>
    <lineage>
        <taxon>Bacteria</taxon>
        <taxon>Pseudomonadati</taxon>
        <taxon>Pseudomonadota</taxon>
        <taxon>Betaproteobacteria</taxon>
        <taxon>Neisseriales</taxon>
        <taxon>Chromobacteriaceae</taxon>
        <taxon>Paludibacterium</taxon>
    </lineage>
</organism>
<dbReference type="Proteomes" id="UP000446658">
    <property type="component" value="Unassembled WGS sequence"/>
</dbReference>
<dbReference type="PROSITE" id="PS51770">
    <property type="entry name" value="HOTDOG_ACOT"/>
    <property type="match status" value="1"/>
</dbReference>
<evidence type="ECO:0000259" key="2">
    <source>
        <dbReference type="PROSITE" id="PS51770"/>
    </source>
</evidence>
<evidence type="ECO:0000313" key="4">
    <source>
        <dbReference type="Proteomes" id="UP000446658"/>
    </source>
</evidence>
<evidence type="ECO:0000313" key="3">
    <source>
        <dbReference type="EMBL" id="MTD33838.1"/>
    </source>
</evidence>
<protein>
    <submittedName>
        <fullName evidence="3">Acyl-CoA thioesterase</fullName>
    </submittedName>
</protein>
<dbReference type="GO" id="GO:0016790">
    <property type="term" value="F:thiolester hydrolase activity"/>
    <property type="evidence" value="ECO:0007669"/>
    <property type="project" value="UniProtKB-ARBA"/>
</dbReference>
<accession>A0A844GF41</accession>
<keyword evidence="4" id="KW-1185">Reference proteome</keyword>
<dbReference type="Gene3D" id="3.10.129.10">
    <property type="entry name" value="Hotdog Thioesterase"/>
    <property type="match status" value="1"/>
</dbReference>
<comment type="caution">
    <text evidence="3">The sequence shown here is derived from an EMBL/GenBank/DDBJ whole genome shotgun (WGS) entry which is preliminary data.</text>
</comment>
<dbReference type="InterPro" id="IPR006683">
    <property type="entry name" value="Thioestr_dom"/>
</dbReference>
<reference evidence="3 4" key="1">
    <citation type="submission" date="2019-11" db="EMBL/GenBank/DDBJ databases">
        <title>Draft genome sequence of Paludibacterium sp. dN18-1.</title>
        <authorList>
            <person name="Im W.-T."/>
        </authorList>
    </citation>
    <scope>NUCLEOTIDE SEQUENCE [LARGE SCALE GENOMIC DNA]</scope>
    <source>
        <strain evidence="4">dN 18-1</strain>
    </source>
</reference>
<dbReference type="EMBL" id="WLYX01000001">
    <property type="protein sequence ID" value="MTD33838.1"/>
    <property type="molecule type" value="Genomic_DNA"/>
</dbReference>
<dbReference type="CDD" id="cd03442">
    <property type="entry name" value="BFIT_BACH"/>
    <property type="match status" value="1"/>
</dbReference>
<name>A0A844GF41_9NEIS</name>
<feature type="domain" description="HotDog ACOT-type" evidence="2">
    <location>
        <begin position="5"/>
        <end position="116"/>
    </location>
</feature>
<dbReference type="Pfam" id="PF03061">
    <property type="entry name" value="4HBT"/>
    <property type="match status" value="1"/>
</dbReference>
<dbReference type="AlphaFoldDB" id="A0A844GF41"/>